<dbReference type="PANTHER" id="PTHR48081:SF8">
    <property type="entry name" value="ALPHA_BETA HYDROLASE FOLD-3 DOMAIN-CONTAINING PROTEIN-RELATED"/>
    <property type="match status" value="1"/>
</dbReference>
<keyword evidence="2 4" id="KW-0378">Hydrolase</keyword>
<evidence type="ECO:0000259" key="3">
    <source>
        <dbReference type="Pfam" id="PF07859"/>
    </source>
</evidence>
<dbReference type="PROSITE" id="PS01173">
    <property type="entry name" value="LIPASE_GDXG_HIS"/>
    <property type="match status" value="1"/>
</dbReference>
<dbReference type="InterPro" id="IPR013094">
    <property type="entry name" value="AB_hydrolase_3"/>
</dbReference>
<evidence type="ECO:0000256" key="2">
    <source>
        <dbReference type="ARBA" id="ARBA00022801"/>
    </source>
</evidence>
<dbReference type="RefSeq" id="WP_188038830.1">
    <property type="nucleotide sequence ID" value="NZ_JACVHF010000002.1"/>
</dbReference>
<dbReference type="GO" id="GO:0016787">
    <property type="term" value="F:hydrolase activity"/>
    <property type="evidence" value="ECO:0007669"/>
    <property type="project" value="UniProtKB-KW"/>
</dbReference>
<organism evidence="4 5">
    <name type="scientific">Heliobacterium chlorum</name>
    <dbReference type="NCBI Taxonomy" id="2698"/>
    <lineage>
        <taxon>Bacteria</taxon>
        <taxon>Bacillati</taxon>
        <taxon>Bacillota</taxon>
        <taxon>Clostridia</taxon>
        <taxon>Eubacteriales</taxon>
        <taxon>Heliobacteriaceae</taxon>
        <taxon>Heliobacterium</taxon>
    </lineage>
</organism>
<name>A0ABR7SYT7_HELCL</name>
<dbReference type="InterPro" id="IPR029058">
    <property type="entry name" value="AB_hydrolase_fold"/>
</dbReference>
<evidence type="ECO:0000313" key="5">
    <source>
        <dbReference type="Proteomes" id="UP000617402"/>
    </source>
</evidence>
<dbReference type="Gene3D" id="3.40.50.1820">
    <property type="entry name" value="alpha/beta hydrolase"/>
    <property type="match status" value="1"/>
</dbReference>
<evidence type="ECO:0000256" key="1">
    <source>
        <dbReference type="ARBA" id="ARBA00010515"/>
    </source>
</evidence>
<feature type="domain" description="Alpha/beta hydrolase fold-3" evidence="3">
    <location>
        <begin position="80"/>
        <end position="286"/>
    </location>
</feature>
<dbReference type="InterPro" id="IPR050300">
    <property type="entry name" value="GDXG_lipolytic_enzyme"/>
</dbReference>
<dbReference type="PANTHER" id="PTHR48081">
    <property type="entry name" value="AB HYDROLASE SUPERFAMILY PROTEIN C4A8.06C"/>
    <property type="match status" value="1"/>
</dbReference>
<sequence>MTLDPQVKEFLQHFSFTGTFPLSMLSPGMIRTASMMHIGAIDESDIGNLQKIENHTAIVNERKIPIRIYTPKGSAPHPVLVFFHGGGFVVGNLDTHDAFCREMAQSARCAVISVDYRLAPEHKFPAAVEDAYDAVTWVHDHAEEFQIDKERIAVGGDSAGGNLATVVAIHAKERGFPQIVYQLLYYPSTNFLGETASIREFGKGFLLTTELMKWFARHYLRDDEDRKNPYASPLLYPDLHGLPPAMIITAEYDPLRDDGEMYAKKLEEAGVPVTLRRYNGMIHGFASLLDHFDQAKRAIEDGANQLKNILYPG</sequence>
<keyword evidence="5" id="KW-1185">Reference proteome</keyword>
<evidence type="ECO:0000313" key="4">
    <source>
        <dbReference type="EMBL" id="MBC9783692.1"/>
    </source>
</evidence>
<dbReference type="Pfam" id="PF07859">
    <property type="entry name" value="Abhydrolase_3"/>
    <property type="match status" value="1"/>
</dbReference>
<dbReference type="SUPFAM" id="SSF53474">
    <property type="entry name" value="alpha/beta-Hydrolases"/>
    <property type="match status" value="1"/>
</dbReference>
<comment type="caution">
    <text evidence="4">The sequence shown here is derived from an EMBL/GenBank/DDBJ whole genome shotgun (WGS) entry which is preliminary data.</text>
</comment>
<proteinExistence type="inferred from homology"/>
<protein>
    <submittedName>
        <fullName evidence="4">Alpha/beta hydrolase</fullName>
    </submittedName>
</protein>
<gene>
    <name evidence="4" type="ORF">H1S01_04095</name>
</gene>
<reference evidence="4 5" key="1">
    <citation type="submission" date="2020-07" db="EMBL/GenBank/DDBJ databases">
        <title>Draft whole-genome sequence of Heliobacterium chlorum DSM 3682, type strain.</title>
        <authorList>
            <person name="Kyndt J.A."/>
            <person name="Meyer T.E."/>
            <person name="Imhoff J.F."/>
        </authorList>
    </citation>
    <scope>NUCLEOTIDE SEQUENCE [LARGE SCALE GENOMIC DNA]</scope>
    <source>
        <strain evidence="4 5">DSM 3682</strain>
    </source>
</reference>
<dbReference type="Proteomes" id="UP000617402">
    <property type="component" value="Unassembled WGS sequence"/>
</dbReference>
<comment type="similarity">
    <text evidence="1">Belongs to the 'GDXG' lipolytic enzyme family.</text>
</comment>
<accession>A0ABR7SYT7</accession>
<dbReference type="EMBL" id="JACVHF010000002">
    <property type="protein sequence ID" value="MBC9783692.1"/>
    <property type="molecule type" value="Genomic_DNA"/>
</dbReference>
<dbReference type="InterPro" id="IPR002168">
    <property type="entry name" value="Lipase_GDXG_HIS_AS"/>
</dbReference>